<evidence type="ECO:0000256" key="3">
    <source>
        <dbReference type="ARBA" id="ARBA00010617"/>
    </source>
</evidence>
<evidence type="ECO:0000256" key="4">
    <source>
        <dbReference type="ARBA" id="ARBA00022617"/>
    </source>
</evidence>
<dbReference type="STRING" id="39966.A0A369KD35"/>
<evidence type="ECO:0000313" key="12">
    <source>
        <dbReference type="EMBL" id="RDB28846.1"/>
    </source>
</evidence>
<keyword evidence="11" id="KW-0732">Signal</keyword>
<comment type="similarity">
    <text evidence="3 10">Belongs to the cytochrome P450 family.</text>
</comment>
<dbReference type="InterPro" id="IPR001128">
    <property type="entry name" value="Cyt_P450"/>
</dbReference>
<feature type="binding site" description="axial binding residue" evidence="9">
    <location>
        <position position="435"/>
    </location>
    <ligand>
        <name>heme</name>
        <dbReference type="ChEBI" id="CHEBI:30413"/>
    </ligand>
    <ligandPart>
        <name>Fe</name>
        <dbReference type="ChEBI" id="CHEBI:18248"/>
    </ligandPart>
</feature>
<evidence type="ECO:0000256" key="11">
    <source>
        <dbReference type="SAM" id="SignalP"/>
    </source>
</evidence>
<dbReference type="GO" id="GO:0020037">
    <property type="term" value="F:heme binding"/>
    <property type="evidence" value="ECO:0007669"/>
    <property type="project" value="InterPro"/>
</dbReference>
<accession>A0A369KD35</accession>
<dbReference type="Pfam" id="PF00067">
    <property type="entry name" value="p450"/>
    <property type="match status" value="1"/>
</dbReference>
<keyword evidence="5 9" id="KW-0479">Metal-binding</keyword>
<sequence>MSLDTTSTAVLLSCAAALVVAKVVKDRRRLPLPPGPTGLPFIGNALQMPVDHEWIKFAAWGKEYGGIVHVSVFGQPIIILNSITAINDLFEKRSGIYASRPTLPMAGELVGYDVSPPLIVSGNRHREYRKLMHVGLAPHKMESYSPIQEQKMKDFLHSLLTAPNRLSHNIRRVVAAVVFQISHGYEVKGDEDPLVVLADQATYEFSMASSPGSFFVDLLPILKYVPAWFPGAGFQKTAQAWRKNAMRLRDEPYYVVKDQVARGVAVPSFTSNLIEKNPNATKEEEDIYKWASTAFYSGGADTTVSAIHSFFLAMVLYPEVQKKAREEVDRVVGSNRLPGFKDREALPYIEAVVKEVLRWNPVAPLALPHKATQDDVYEGYHIPAGTILFGNTWGIFKNPDIYASPDDFIPERFLDKVANVPDPRSFAFGYGRRICPGQHLADASLYLAIVSTLSLFDITNAIDKTTGEPIVPVPKYSAGLINHPADFECLIKPRYSETETLAYLGK</sequence>
<dbReference type="InParanoid" id="A0A369KD35"/>
<dbReference type="InterPro" id="IPR002401">
    <property type="entry name" value="Cyt_P450_E_grp-I"/>
</dbReference>
<dbReference type="GO" id="GO:0004497">
    <property type="term" value="F:monooxygenase activity"/>
    <property type="evidence" value="ECO:0007669"/>
    <property type="project" value="UniProtKB-KW"/>
</dbReference>
<dbReference type="PRINTS" id="PR00385">
    <property type="entry name" value="P450"/>
</dbReference>
<dbReference type="Proteomes" id="UP000076154">
    <property type="component" value="Unassembled WGS sequence"/>
</dbReference>
<dbReference type="InterPro" id="IPR036396">
    <property type="entry name" value="Cyt_P450_sf"/>
</dbReference>
<dbReference type="InterPro" id="IPR050364">
    <property type="entry name" value="Cytochrome_P450_fung"/>
</dbReference>
<dbReference type="PANTHER" id="PTHR46300">
    <property type="entry name" value="P450, PUTATIVE (EUROFUNG)-RELATED-RELATED"/>
    <property type="match status" value="1"/>
</dbReference>
<evidence type="ECO:0000313" key="13">
    <source>
        <dbReference type="Proteomes" id="UP000076154"/>
    </source>
</evidence>
<evidence type="ECO:0000256" key="2">
    <source>
        <dbReference type="ARBA" id="ARBA00005179"/>
    </source>
</evidence>
<keyword evidence="6 10" id="KW-0560">Oxidoreductase</keyword>
<reference evidence="12" key="1">
    <citation type="submission" date="2018-04" db="EMBL/GenBank/DDBJ databases">
        <title>Whole genome sequencing of Hypsizygus marmoreus.</title>
        <authorList>
            <person name="Choi I.-G."/>
            <person name="Min B."/>
            <person name="Kim J.-G."/>
            <person name="Kim S."/>
            <person name="Oh Y.-L."/>
            <person name="Kong W.-S."/>
            <person name="Park H."/>
            <person name="Jeong J."/>
            <person name="Song E.-S."/>
        </authorList>
    </citation>
    <scope>NUCLEOTIDE SEQUENCE [LARGE SCALE GENOMIC DNA]</scope>
    <source>
        <strain evidence="12">51987-8</strain>
    </source>
</reference>
<protein>
    <submittedName>
        <fullName evidence="12">O-methylsterigmatocystin oxidoreductase</fullName>
    </submittedName>
</protein>
<evidence type="ECO:0000256" key="8">
    <source>
        <dbReference type="ARBA" id="ARBA00023033"/>
    </source>
</evidence>
<dbReference type="GO" id="GO:0005506">
    <property type="term" value="F:iron ion binding"/>
    <property type="evidence" value="ECO:0007669"/>
    <property type="project" value="InterPro"/>
</dbReference>
<comment type="caution">
    <text evidence="12">The sequence shown here is derived from an EMBL/GenBank/DDBJ whole genome shotgun (WGS) entry which is preliminary data.</text>
</comment>
<evidence type="ECO:0000256" key="10">
    <source>
        <dbReference type="RuleBase" id="RU000461"/>
    </source>
</evidence>
<keyword evidence="7 9" id="KW-0408">Iron</keyword>
<evidence type="ECO:0000256" key="9">
    <source>
        <dbReference type="PIRSR" id="PIRSR602401-1"/>
    </source>
</evidence>
<dbReference type="PANTHER" id="PTHR46300:SF7">
    <property type="entry name" value="P450, PUTATIVE (EUROFUNG)-RELATED"/>
    <property type="match status" value="1"/>
</dbReference>
<dbReference type="GO" id="GO:0016705">
    <property type="term" value="F:oxidoreductase activity, acting on paired donors, with incorporation or reduction of molecular oxygen"/>
    <property type="evidence" value="ECO:0007669"/>
    <property type="project" value="InterPro"/>
</dbReference>
<comment type="cofactor">
    <cofactor evidence="1 9">
        <name>heme</name>
        <dbReference type="ChEBI" id="CHEBI:30413"/>
    </cofactor>
</comment>
<dbReference type="SUPFAM" id="SSF48264">
    <property type="entry name" value="Cytochrome P450"/>
    <property type="match status" value="1"/>
</dbReference>
<dbReference type="InterPro" id="IPR017972">
    <property type="entry name" value="Cyt_P450_CS"/>
</dbReference>
<gene>
    <name evidence="12" type="primary">ordA_2</name>
    <name evidence="12" type="ORF">Hypma_014995</name>
</gene>
<dbReference type="Gene3D" id="1.10.630.10">
    <property type="entry name" value="Cytochrome P450"/>
    <property type="match status" value="1"/>
</dbReference>
<evidence type="ECO:0000256" key="1">
    <source>
        <dbReference type="ARBA" id="ARBA00001971"/>
    </source>
</evidence>
<name>A0A369KD35_HYPMA</name>
<keyword evidence="4 9" id="KW-0349">Heme</keyword>
<dbReference type="AlphaFoldDB" id="A0A369KD35"/>
<proteinExistence type="inferred from homology"/>
<organism evidence="12 13">
    <name type="scientific">Hypsizygus marmoreus</name>
    <name type="common">White beech mushroom</name>
    <name type="synonym">Agaricus marmoreus</name>
    <dbReference type="NCBI Taxonomy" id="39966"/>
    <lineage>
        <taxon>Eukaryota</taxon>
        <taxon>Fungi</taxon>
        <taxon>Dikarya</taxon>
        <taxon>Basidiomycota</taxon>
        <taxon>Agaricomycotina</taxon>
        <taxon>Agaricomycetes</taxon>
        <taxon>Agaricomycetidae</taxon>
        <taxon>Agaricales</taxon>
        <taxon>Tricholomatineae</taxon>
        <taxon>Lyophyllaceae</taxon>
        <taxon>Hypsizygus</taxon>
    </lineage>
</organism>
<evidence type="ECO:0000256" key="6">
    <source>
        <dbReference type="ARBA" id="ARBA00023002"/>
    </source>
</evidence>
<feature type="chain" id="PRO_5016777415" evidence="11">
    <location>
        <begin position="22"/>
        <end position="506"/>
    </location>
</feature>
<evidence type="ECO:0000256" key="5">
    <source>
        <dbReference type="ARBA" id="ARBA00022723"/>
    </source>
</evidence>
<dbReference type="EMBL" id="LUEZ02000010">
    <property type="protein sequence ID" value="RDB28846.1"/>
    <property type="molecule type" value="Genomic_DNA"/>
</dbReference>
<dbReference type="PRINTS" id="PR00463">
    <property type="entry name" value="EP450I"/>
</dbReference>
<keyword evidence="13" id="KW-1185">Reference proteome</keyword>
<keyword evidence="8 10" id="KW-0503">Monooxygenase</keyword>
<comment type="pathway">
    <text evidence="2">Secondary metabolite biosynthesis.</text>
</comment>
<feature type="signal peptide" evidence="11">
    <location>
        <begin position="1"/>
        <end position="21"/>
    </location>
</feature>
<dbReference type="PROSITE" id="PS00086">
    <property type="entry name" value="CYTOCHROME_P450"/>
    <property type="match status" value="1"/>
</dbReference>
<evidence type="ECO:0000256" key="7">
    <source>
        <dbReference type="ARBA" id="ARBA00023004"/>
    </source>
</evidence>
<dbReference type="CDD" id="cd11065">
    <property type="entry name" value="CYP64-like"/>
    <property type="match status" value="1"/>
</dbReference>
<dbReference type="OrthoDB" id="2789670at2759"/>